<name>A0A5P3MQH3_NEIAN</name>
<sequence>MPCRTMCIVCGFAALSHSYFIRLYYPPYPPDPNAAYQAKSALKHFHFRNLKLLSSQAHFPFCSVLFKILRKSHLKFTLYRSL</sequence>
<evidence type="ECO:0000313" key="2">
    <source>
        <dbReference type="Proteomes" id="UP000325536"/>
    </source>
</evidence>
<dbReference type="AlphaFoldDB" id="A0A5P3MQH3"/>
<gene>
    <name evidence="1" type="ORF">D0T90_01370</name>
</gene>
<accession>A0A5P3MQH3</accession>
<evidence type="ECO:0000313" key="1">
    <source>
        <dbReference type="EMBL" id="QEY23315.1"/>
    </source>
</evidence>
<dbReference type="KEGG" id="naq:D0T90_01370"/>
<protein>
    <submittedName>
        <fullName evidence="1">Uncharacterized protein</fullName>
    </submittedName>
</protein>
<keyword evidence="2" id="KW-1185">Reference proteome</keyword>
<organism evidence="1 2">
    <name type="scientific">Neisseria animalis</name>
    <dbReference type="NCBI Taxonomy" id="492"/>
    <lineage>
        <taxon>Bacteria</taxon>
        <taxon>Pseudomonadati</taxon>
        <taxon>Pseudomonadota</taxon>
        <taxon>Betaproteobacteria</taxon>
        <taxon>Neisseriales</taxon>
        <taxon>Neisseriaceae</taxon>
        <taxon>Neisseria</taxon>
    </lineage>
</organism>
<proteinExistence type="predicted"/>
<dbReference type="Proteomes" id="UP000325536">
    <property type="component" value="Chromosome"/>
</dbReference>
<reference evidence="1 2" key="1">
    <citation type="submission" date="2018-08" db="EMBL/GenBank/DDBJ databases">
        <title>Neisseria animalis ATCC 49930 complete genome.</title>
        <authorList>
            <person name="Veseli I.A."/>
            <person name="Mascarenhas dos Santos A.C."/>
            <person name="Buttler R."/>
            <person name="Pombert J.-F."/>
        </authorList>
    </citation>
    <scope>NUCLEOTIDE SEQUENCE [LARGE SCALE GENOMIC DNA]</scope>
    <source>
        <strain evidence="1 2">ATCC 49930</strain>
    </source>
</reference>
<dbReference type="EMBL" id="CP031699">
    <property type="protein sequence ID" value="QEY23315.1"/>
    <property type="molecule type" value="Genomic_DNA"/>
</dbReference>